<reference evidence="2" key="1">
    <citation type="journal article" date="2023" name="G3 (Bethesda)">
        <title>Genome assembly and association tests identify interacting loci associated with vigor, precocity, and sex in interspecific pistachio rootstocks.</title>
        <authorList>
            <person name="Palmer W."/>
            <person name="Jacygrad E."/>
            <person name="Sagayaradj S."/>
            <person name="Cavanaugh K."/>
            <person name="Han R."/>
            <person name="Bertier L."/>
            <person name="Beede B."/>
            <person name="Kafkas S."/>
            <person name="Golino D."/>
            <person name="Preece J."/>
            <person name="Michelmore R."/>
        </authorList>
    </citation>
    <scope>NUCLEOTIDE SEQUENCE [LARGE SCALE GENOMIC DNA]</scope>
</reference>
<evidence type="ECO:0000313" key="1">
    <source>
        <dbReference type="EMBL" id="KAJ0100110.1"/>
    </source>
</evidence>
<accession>A0ACC1BM37</accession>
<name>A0ACC1BM37_9ROSI</name>
<evidence type="ECO:0000313" key="2">
    <source>
        <dbReference type="Proteomes" id="UP001164250"/>
    </source>
</evidence>
<proteinExistence type="predicted"/>
<dbReference type="EMBL" id="CM047900">
    <property type="protein sequence ID" value="KAJ0100110.1"/>
    <property type="molecule type" value="Genomic_DNA"/>
</dbReference>
<keyword evidence="2" id="KW-1185">Reference proteome</keyword>
<comment type="caution">
    <text evidence="1">The sequence shown here is derived from an EMBL/GenBank/DDBJ whole genome shotgun (WGS) entry which is preliminary data.</text>
</comment>
<gene>
    <name evidence="1" type="ORF">Patl1_20022</name>
</gene>
<protein>
    <submittedName>
        <fullName evidence="1">Uncharacterized protein</fullName>
    </submittedName>
</protein>
<dbReference type="Proteomes" id="UP001164250">
    <property type="component" value="Chromosome 4"/>
</dbReference>
<sequence length="11" mass="1436">MCLRNWKWADI</sequence>
<organism evidence="1 2">
    <name type="scientific">Pistacia atlantica</name>
    <dbReference type="NCBI Taxonomy" id="434234"/>
    <lineage>
        <taxon>Eukaryota</taxon>
        <taxon>Viridiplantae</taxon>
        <taxon>Streptophyta</taxon>
        <taxon>Embryophyta</taxon>
        <taxon>Tracheophyta</taxon>
        <taxon>Spermatophyta</taxon>
        <taxon>Magnoliopsida</taxon>
        <taxon>eudicotyledons</taxon>
        <taxon>Gunneridae</taxon>
        <taxon>Pentapetalae</taxon>
        <taxon>rosids</taxon>
        <taxon>malvids</taxon>
        <taxon>Sapindales</taxon>
        <taxon>Anacardiaceae</taxon>
        <taxon>Pistacia</taxon>
    </lineage>
</organism>